<dbReference type="Pfam" id="PF00250">
    <property type="entry name" value="Forkhead"/>
    <property type="match status" value="1"/>
</dbReference>
<feature type="region of interest" description="Disordered" evidence="3">
    <location>
        <begin position="603"/>
        <end position="625"/>
    </location>
</feature>
<accession>A0ABY7E0G3</accession>
<keyword evidence="6" id="KW-1185">Reference proteome</keyword>
<evidence type="ECO:0000256" key="2">
    <source>
        <dbReference type="PROSITE-ProRule" id="PRU00089"/>
    </source>
</evidence>
<dbReference type="InterPro" id="IPR001766">
    <property type="entry name" value="Fork_head_dom"/>
</dbReference>
<dbReference type="Proteomes" id="UP001164746">
    <property type="component" value="Chromosome 4"/>
</dbReference>
<feature type="region of interest" description="Disordered" evidence="3">
    <location>
        <begin position="255"/>
        <end position="287"/>
    </location>
</feature>
<dbReference type="PROSITE" id="PS50039">
    <property type="entry name" value="FORK_HEAD_3"/>
    <property type="match status" value="1"/>
</dbReference>
<reference evidence="5" key="1">
    <citation type="submission" date="2022-11" db="EMBL/GenBank/DDBJ databases">
        <title>Centuries of genome instability and evolution in soft-shell clam transmissible cancer (bioRxiv).</title>
        <authorList>
            <person name="Hart S.F.M."/>
            <person name="Yonemitsu M.A."/>
            <person name="Giersch R.M."/>
            <person name="Beal B.F."/>
            <person name="Arriagada G."/>
            <person name="Davis B.W."/>
            <person name="Ostrander E.A."/>
            <person name="Goff S.P."/>
            <person name="Metzger M.J."/>
        </authorList>
    </citation>
    <scope>NUCLEOTIDE SEQUENCE</scope>
    <source>
        <strain evidence="5">MELC-2E11</strain>
        <tissue evidence="5">Siphon/mantle</tissue>
    </source>
</reference>
<name>A0ABY7E0G3_MYAAR</name>
<evidence type="ECO:0000259" key="4">
    <source>
        <dbReference type="PROSITE" id="PS50039"/>
    </source>
</evidence>
<evidence type="ECO:0000256" key="1">
    <source>
        <dbReference type="ARBA" id="ARBA00023125"/>
    </source>
</evidence>
<feature type="domain" description="Fork-head" evidence="4">
    <location>
        <begin position="468"/>
        <end position="544"/>
    </location>
</feature>
<dbReference type="SMART" id="SM00339">
    <property type="entry name" value="FH"/>
    <property type="match status" value="1"/>
</dbReference>
<comment type="subcellular location">
    <subcellularLocation>
        <location evidence="2">Nucleus</location>
    </subcellularLocation>
</comment>
<dbReference type="PANTHER" id="PTHR46878">
    <property type="entry name" value="FORKHEAD BOX PROTEIN M1"/>
    <property type="match status" value="1"/>
</dbReference>
<feature type="DNA-binding region" description="Fork-head" evidence="2">
    <location>
        <begin position="468"/>
        <end position="544"/>
    </location>
</feature>
<dbReference type="Gene3D" id="1.10.10.10">
    <property type="entry name" value="Winged helix-like DNA-binding domain superfamily/Winged helix DNA-binding domain"/>
    <property type="match status" value="1"/>
</dbReference>
<evidence type="ECO:0000313" key="6">
    <source>
        <dbReference type="Proteomes" id="UP001164746"/>
    </source>
</evidence>
<dbReference type="InterPro" id="IPR036390">
    <property type="entry name" value="WH_DNA-bd_sf"/>
</dbReference>
<sequence>MCDREKESTENVLKAAPASSEPLHSHGQIQKISQDGSKSTYMIILSKDCFKEAGFSDLVTRRKYKPLDSSEDVKLNLSNIDDEEYDSNRSASSVFLKQESGFFEQDSAIDIDPLDPSLCEKSTMNTYIIPSPLSTKQTKKPCHDQHTFPVICQDGSLNPEAESNERPSTARKIVLVTPTTADGGSRSILKKSVAYTNDAVPVINKGNNPFHTPASLLLKNNPKAVPTFSNISPINQQFIKPSNSTFVPITPAGSYNRGATPSGPYTSTPLSSDGSYRTQHTRHESSSHRPVYIIPSPFTRQNKSAPKQTCETHSLLNDVCQTPSLNNSSGFISGSSSLETPDASLSFNDKTSGYRASPMDFQSSIGKTARIVELDDGSGGVVVSLDDDVDDLDLGIESMTSSQESTDTAEKGSVLNKSLTNMQWLKGMQLKEEQASQNQTNPYQNVQWTTLTPEEISKICNEYTADKRPPFAYMVLIQMALCSRPDRRMMLKEICKWIEDTFPYYKFTAKRGWKNSIRHNLSLYNIFERETGKRHGSYWTIKSNLEPKTKSYQKSKHNHHELPEVHRSMPTLPSQIPLIPLQTSGGQLSAVTPQAFHQSLHLPTTANNSRKKGPTPILPRPTPASQPQAYALIPLGHVNPSFSVTSPTPPSMYFMGGSGHQSACPSPIISEVSAAVASIHMSSASPIPTDQLGDTSQVSQEHIYTKKASSNILKQAWIKCQTAESTASSVDSEVAGSSEVTSSAEVASSSEFSGNRAKSKRPRVKPGLPKPTLYKKGREDKAETKLPGSKRRKLQQKVRELANESSDEEDDGSKFISELEKEMFSAPYDSMETGVMDEILNTSTPAPNKRRTKEELPSPIHAFTPVRGSTLFDGSFLDSLGDKKILGLSLDYSEMKGSGSNTPRLGNSPNSSLLDFNVLPFVSPDKLNDSCDQPVNLSNHNLSRILSECGLDPNDNPEHFPNLNWSVVQQMVDSMDTT</sequence>
<keyword evidence="1 2" id="KW-0238">DNA-binding</keyword>
<dbReference type="CDD" id="cd20029">
    <property type="entry name" value="FH_FOXM"/>
    <property type="match status" value="1"/>
</dbReference>
<evidence type="ECO:0000256" key="3">
    <source>
        <dbReference type="SAM" id="MobiDB-lite"/>
    </source>
</evidence>
<dbReference type="PRINTS" id="PR00053">
    <property type="entry name" value="FORKHEAD"/>
</dbReference>
<protein>
    <submittedName>
        <fullName evidence="5">FOXM1-like protein</fullName>
    </submittedName>
</protein>
<organism evidence="5 6">
    <name type="scientific">Mya arenaria</name>
    <name type="common">Soft-shell clam</name>
    <dbReference type="NCBI Taxonomy" id="6604"/>
    <lineage>
        <taxon>Eukaryota</taxon>
        <taxon>Metazoa</taxon>
        <taxon>Spiralia</taxon>
        <taxon>Lophotrochozoa</taxon>
        <taxon>Mollusca</taxon>
        <taxon>Bivalvia</taxon>
        <taxon>Autobranchia</taxon>
        <taxon>Heteroconchia</taxon>
        <taxon>Euheterodonta</taxon>
        <taxon>Imparidentia</taxon>
        <taxon>Neoheterodontei</taxon>
        <taxon>Myida</taxon>
        <taxon>Myoidea</taxon>
        <taxon>Myidae</taxon>
        <taxon>Mya</taxon>
    </lineage>
</organism>
<feature type="region of interest" description="Disordered" evidence="3">
    <location>
        <begin position="1"/>
        <end position="32"/>
    </location>
</feature>
<dbReference type="EMBL" id="CP111015">
    <property type="protein sequence ID" value="WAR02425.1"/>
    <property type="molecule type" value="Genomic_DNA"/>
</dbReference>
<feature type="region of interest" description="Disordered" evidence="3">
    <location>
        <begin position="728"/>
        <end position="813"/>
    </location>
</feature>
<dbReference type="SUPFAM" id="SSF46785">
    <property type="entry name" value="Winged helix' DNA-binding domain"/>
    <property type="match status" value="1"/>
</dbReference>
<proteinExistence type="predicted"/>
<dbReference type="InterPro" id="IPR047516">
    <property type="entry name" value="FH_FOXM1"/>
</dbReference>
<dbReference type="PANTHER" id="PTHR46878:SF1">
    <property type="entry name" value="FORKHEAD BOX PROTEIN M1"/>
    <property type="match status" value="1"/>
</dbReference>
<gene>
    <name evidence="5" type="ORF">MAR_008983</name>
</gene>
<evidence type="ECO:0000313" key="5">
    <source>
        <dbReference type="EMBL" id="WAR02425.1"/>
    </source>
</evidence>
<feature type="compositionally biased region" description="Polar residues" evidence="3">
    <location>
        <begin position="257"/>
        <end position="278"/>
    </location>
</feature>
<dbReference type="PROSITE" id="PS00658">
    <property type="entry name" value="FORK_HEAD_2"/>
    <property type="match status" value="1"/>
</dbReference>
<dbReference type="InterPro" id="IPR030456">
    <property type="entry name" value="TF_fork_head_CS_2"/>
</dbReference>
<dbReference type="InterPro" id="IPR036388">
    <property type="entry name" value="WH-like_DNA-bd_sf"/>
</dbReference>
<dbReference type="InterPro" id="IPR042839">
    <property type="entry name" value="FOXM1"/>
</dbReference>
<feature type="compositionally biased region" description="Low complexity" evidence="3">
    <location>
        <begin position="732"/>
        <end position="753"/>
    </location>
</feature>
<keyword evidence="2" id="KW-0539">Nucleus</keyword>